<keyword evidence="2" id="KW-0808">Transferase</keyword>
<dbReference type="Proteomes" id="UP000595897">
    <property type="component" value="Chromosome"/>
</dbReference>
<accession>A0A7R7ENE5</accession>
<dbReference type="GO" id="GO:0016747">
    <property type="term" value="F:acyltransferase activity, transferring groups other than amino-acyl groups"/>
    <property type="evidence" value="ECO:0007669"/>
    <property type="project" value="InterPro"/>
</dbReference>
<dbReference type="Pfam" id="PF13420">
    <property type="entry name" value="Acetyltransf_4"/>
    <property type="match status" value="1"/>
</dbReference>
<dbReference type="AlphaFoldDB" id="A0A7R7ENE5"/>
<evidence type="ECO:0000313" key="2">
    <source>
        <dbReference type="EMBL" id="BCN32034.1"/>
    </source>
</evidence>
<dbReference type="EMBL" id="AP024169">
    <property type="protein sequence ID" value="BCN32034.1"/>
    <property type="molecule type" value="Genomic_DNA"/>
</dbReference>
<reference evidence="2 3" key="1">
    <citation type="submission" date="2020-11" db="EMBL/GenBank/DDBJ databases">
        <title>Draft genome sequencing of a Lachnospiraceae strain isolated from anoxic soil subjected to BSD treatment.</title>
        <authorList>
            <person name="Uek A."/>
            <person name="Tonouchi A."/>
        </authorList>
    </citation>
    <scope>NUCLEOTIDE SEQUENCE [LARGE SCALE GENOMIC DNA]</scope>
    <source>
        <strain evidence="2 3">TB5</strain>
    </source>
</reference>
<organism evidence="2 3">
    <name type="scientific">Anaeromicropila herbilytica</name>
    <dbReference type="NCBI Taxonomy" id="2785025"/>
    <lineage>
        <taxon>Bacteria</taxon>
        <taxon>Bacillati</taxon>
        <taxon>Bacillota</taxon>
        <taxon>Clostridia</taxon>
        <taxon>Lachnospirales</taxon>
        <taxon>Lachnospiraceae</taxon>
        <taxon>Anaeromicropila</taxon>
    </lineage>
</organism>
<dbReference type="RefSeq" id="WP_271713117.1">
    <property type="nucleotide sequence ID" value="NZ_AP024169.1"/>
</dbReference>
<dbReference type="SUPFAM" id="SSF55729">
    <property type="entry name" value="Acyl-CoA N-acyltransferases (Nat)"/>
    <property type="match status" value="1"/>
</dbReference>
<protein>
    <submittedName>
        <fullName evidence="2">Phosphinothricin acetyltransferase</fullName>
    </submittedName>
</protein>
<name>A0A7R7ENE5_9FIRM</name>
<keyword evidence="3" id="KW-1185">Reference proteome</keyword>
<dbReference type="InterPro" id="IPR000182">
    <property type="entry name" value="GNAT_dom"/>
</dbReference>
<dbReference type="Gene3D" id="3.40.630.30">
    <property type="match status" value="1"/>
</dbReference>
<sequence length="192" mass="22569">MNRTIELVNDHDIEEMLHIYAPYVLETPITFEYEVPSLNEFKERIHSNAIQFPCLVYKIDEKIVGYAYGSLFKTKAAFQWDTEVTIYLSNSHQGEGIGKSLYQTLLNLLTLQGYYNVYALITSSNEKSIHFHEYFDFHPISFYENTGFKQGKWHSLTVLHKKLCDYKENPIEPISYHLLNPNTIQSILRKYL</sequence>
<evidence type="ECO:0000259" key="1">
    <source>
        <dbReference type="PROSITE" id="PS51186"/>
    </source>
</evidence>
<proteinExistence type="predicted"/>
<evidence type="ECO:0000313" key="3">
    <source>
        <dbReference type="Proteomes" id="UP000595897"/>
    </source>
</evidence>
<dbReference type="PROSITE" id="PS51186">
    <property type="entry name" value="GNAT"/>
    <property type="match status" value="1"/>
</dbReference>
<dbReference type="PANTHER" id="PTHR43072:SF8">
    <property type="entry name" value="ACYLTRANSFERASE FABY-RELATED"/>
    <property type="match status" value="1"/>
</dbReference>
<dbReference type="PANTHER" id="PTHR43072">
    <property type="entry name" value="N-ACETYLTRANSFERASE"/>
    <property type="match status" value="1"/>
</dbReference>
<dbReference type="KEGG" id="ahb:bsdtb5_33290"/>
<dbReference type="InterPro" id="IPR016181">
    <property type="entry name" value="Acyl_CoA_acyltransferase"/>
</dbReference>
<feature type="domain" description="N-acetyltransferase" evidence="1">
    <location>
        <begin position="3"/>
        <end position="170"/>
    </location>
</feature>
<gene>
    <name evidence="2" type="ORF">bsdtb5_33290</name>
</gene>